<feature type="compositionally biased region" description="Basic and acidic residues" evidence="1">
    <location>
        <begin position="27"/>
        <end position="39"/>
    </location>
</feature>
<sequence length="97" mass="11196">MSFKKDVDLVWSMGKGDKLSKTQETSEGSRMESGREIRTTRSFKASDHLENKMQSLPRQGFLIFFEVRLTDVRVESDLHLNWVRHEADVHGGNNELS</sequence>
<reference evidence="3" key="1">
    <citation type="journal article" date="2020" name="Genome Biol.">
        <title>Gamete binning: chromosome-level and haplotype-resolved genome assembly enabled by high-throughput single-cell sequencing of gamete genomes.</title>
        <authorList>
            <person name="Campoy J.A."/>
            <person name="Sun H."/>
            <person name="Goel M."/>
            <person name="Jiao W.-B."/>
            <person name="Folz-Donahue K."/>
            <person name="Wang N."/>
            <person name="Rubio M."/>
            <person name="Liu C."/>
            <person name="Kukat C."/>
            <person name="Ruiz D."/>
            <person name="Huettel B."/>
            <person name="Schneeberger K."/>
        </authorList>
    </citation>
    <scope>NUCLEOTIDE SEQUENCE [LARGE SCALE GENOMIC DNA]</scope>
    <source>
        <strain evidence="3">cv. Rojo Pasion</strain>
    </source>
</reference>
<gene>
    <name evidence="2" type="ORF">ORAREDHAP_LOCUS15462</name>
</gene>
<keyword evidence="3" id="KW-1185">Reference proteome</keyword>
<evidence type="ECO:0000256" key="1">
    <source>
        <dbReference type="SAM" id="MobiDB-lite"/>
    </source>
</evidence>
<protein>
    <submittedName>
        <fullName evidence="2">Uncharacterized protein</fullName>
    </submittedName>
</protein>
<feature type="region of interest" description="Disordered" evidence="1">
    <location>
        <begin position="18"/>
        <end position="39"/>
    </location>
</feature>
<evidence type="ECO:0000313" key="2">
    <source>
        <dbReference type="EMBL" id="CAB4300393.1"/>
    </source>
</evidence>
<evidence type="ECO:0000313" key="3">
    <source>
        <dbReference type="Proteomes" id="UP000507245"/>
    </source>
</evidence>
<dbReference type="Proteomes" id="UP000507245">
    <property type="component" value="Unassembled WGS sequence"/>
</dbReference>
<organism evidence="2 3">
    <name type="scientific">Prunus armeniaca</name>
    <name type="common">Apricot</name>
    <name type="synonym">Armeniaca vulgaris</name>
    <dbReference type="NCBI Taxonomy" id="36596"/>
    <lineage>
        <taxon>Eukaryota</taxon>
        <taxon>Viridiplantae</taxon>
        <taxon>Streptophyta</taxon>
        <taxon>Embryophyta</taxon>
        <taxon>Tracheophyta</taxon>
        <taxon>Spermatophyta</taxon>
        <taxon>Magnoliopsida</taxon>
        <taxon>eudicotyledons</taxon>
        <taxon>Gunneridae</taxon>
        <taxon>Pentapetalae</taxon>
        <taxon>rosids</taxon>
        <taxon>fabids</taxon>
        <taxon>Rosales</taxon>
        <taxon>Rosaceae</taxon>
        <taxon>Amygdaloideae</taxon>
        <taxon>Amygdaleae</taxon>
        <taxon>Prunus</taxon>
    </lineage>
</organism>
<proteinExistence type="predicted"/>
<dbReference type="AlphaFoldDB" id="A0A6J5WJ95"/>
<dbReference type="EMBL" id="CAEKKB010000002">
    <property type="protein sequence ID" value="CAB4300393.1"/>
    <property type="molecule type" value="Genomic_DNA"/>
</dbReference>
<accession>A0A6J5WJ95</accession>
<name>A0A6J5WJ95_PRUAR</name>